<protein>
    <recommendedName>
        <fullName evidence="3">Lipoprotein</fullName>
    </recommendedName>
</protein>
<gene>
    <name evidence="1" type="ORF">REJC140_02774</name>
</gene>
<evidence type="ECO:0000313" key="2">
    <source>
        <dbReference type="Proteomes" id="UP000606921"/>
    </source>
</evidence>
<organism evidence="1 2">
    <name type="scientific">Pseudorhizobium endolithicum</name>
    <dbReference type="NCBI Taxonomy" id="1191678"/>
    <lineage>
        <taxon>Bacteria</taxon>
        <taxon>Pseudomonadati</taxon>
        <taxon>Pseudomonadota</taxon>
        <taxon>Alphaproteobacteria</taxon>
        <taxon>Hyphomicrobiales</taxon>
        <taxon>Rhizobiaceae</taxon>
        <taxon>Rhizobium/Agrobacterium group</taxon>
        <taxon>Pseudorhizobium</taxon>
    </lineage>
</organism>
<accession>A0ABN7JH80</accession>
<proteinExistence type="predicted"/>
<comment type="caution">
    <text evidence="1">The sequence shown here is derived from an EMBL/GenBank/DDBJ whole genome shotgun (WGS) entry which is preliminary data.</text>
</comment>
<keyword evidence="2" id="KW-1185">Reference proteome</keyword>
<name>A0ABN7JH80_9HYPH</name>
<evidence type="ECO:0000313" key="1">
    <source>
        <dbReference type="EMBL" id="CAD7029983.1"/>
    </source>
</evidence>
<dbReference type="Proteomes" id="UP000606921">
    <property type="component" value="Unassembled WGS sequence"/>
</dbReference>
<dbReference type="EMBL" id="CABFWF030000008">
    <property type="protein sequence ID" value="CAD7029983.1"/>
    <property type="molecule type" value="Genomic_DNA"/>
</dbReference>
<reference evidence="1 2" key="1">
    <citation type="submission" date="2020-11" db="EMBL/GenBank/DDBJ databases">
        <authorList>
            <person name="Lassalle F."/>
        </authorList>
    </citation>
    <scope>NUCLEOTIDE SEQUENCE [LARGE SCALE GENOMIC DNA]</scope>
    <source>
        <strain evidence="1 2">JC140</strain>
    </source>
</reference>
<evidence type="ECO:0008006" key="3">
    <source>
        <dbReference type="Google" id="ProtNLM"/>
    </source>
</evidence>
<sequence length="102" mass="10806">MGITRVGRMQLDILNRDFPLRGCRTNLPTPQAKENAMKTFLVTASAFGLLTSVALAECAGHSKVTASRQVDQVTTTASVASEDEAVLVAKRKAGGEQAVTTE</sequence>